<evidence type="ECO:0000256" key="5">
    <source>
        <dbReference type="ARBA" id="ARBA00022692"/>
    </source>
</evidence>
<evidence type="ECO:0000256" key="3">
    <source>
        <dbReference type="ARBA" id="ARBA00022448"/>
    </source>
</evidence>
<keyword evidence="3" id="KW-0813">Transport</keyword>
<dbReference type="RefSeq" id="WP_141849305.1">
    <property type="nucleotide sequence ID" value="NZ_BAAAPR010000001.1"/>
</dbReference>
<evidence type="ECO:0000256" key="1">
    <source>
        <dbReference type="ARBA" id="ARBA00004651"/>
    </source>
</evidence>
<organism evidence="9 10">
    <name type="scientific">Lapillicoccus jejuensis</name>
    <dbReference type="NCBI Taxonomy" id="402171"/>
    <lineage>
        <taxon>Bacteria</taxon>
        <taxon>Bacillati</taxon>
        <taxon>Actinomycetota</taxon>
        <taxon>Actinomycetes</taxon>
        <taxon>Micrococcales</taxon>
        <taxon>Intrasporangiaceae</taxon>
        <taxon>Lapillicoccus</taxon>
    </lineage>
</organism>
<evidence type="ECO:0000313" key="9">
    <source>
        <dbReference type="EMBL" id="TQJ10028.1"/>
    </source>
</evidence>
<dbReference type="EMBL" id="VFMN01000001">
    <property type="protein sequence ID" value="TQJ10028.1"/>
    <property type="molecule type" value="Genomic_DNA"/>
</dbReference>
<dbReference type="PANTHER" id="PTHR34979">
    <property type="entry name" value="INNER MEMBRANE PROTEIN YGAZ"/>
    <property type="match status" value="1"/>
</dbReference>
<keyword evidence="5 8" id="KW-0812">Transmembrane</keyword>
<keyword evidence="4" id="KW-1003">Cell membrane</keyword>
<dbReference type="Pfam" id="PF03591">
    <property type="entry name" value="AzlC"/>
    <property type="match status" value="1"/>
</dbReference>
<dbReference type="GO" id="GO:1903785">
    <property type="term" value="P:L-valine transmembrane transport"/>
    <property type="evidence" value="ECO:0007669"/>
    <property type="project" value="TreeGrafter"/>
</dbReference>
<keyword evidence="7 8" id="KW-0472">Membrane</keyword>
<dbReference type="OrthoDB" id="5195391at2"/>
<dbReference type="Proteomes" id="UP000317893">
    <property type="component" value="Unassembled WGS sequence"/>
</dbReference>
<comment type="similarity">
    <text evidence="2">Belongs to the AzlC family.</text>
</comment>
<accession>A0A542E3V5</accession>
<dbReference type="AlphaFoldDB" id="A0A542E3V5"/>
<dbReference type="GO" id="GO:0005886">
    <property type="term" value="C:plasma membrane"/>
    <property type="evidence" value="ECO:0007669"/>
    <property type="project" value="UniProtKB-SubCell"/>
</dbReference>
<evidence type="ECO:0000256" key="2">
    <source>
        <dbReference type="ARBA" id="ARBA00010735"/>
    </source>
</evidence>
<feature type="transmembrane region" description="Helical" evidence="8">
    <location>
        <begin position="24"/>
        <end position="46"/>
    </location>
</feature>
<evidence type="ECO:0000256" key="7">
    <source>
        <dbReference type="ARBA" id="ARBA00023136"/>
    </source>
</evidence>
<proteinExistence type="inferred from homology"/>
<comment type="subcellular location">
    <subcellularLocation>
        <location evidence="1">Cell membrane</location>
        <topology evidence="1">Multi-pass membrane protein</topology>
    </subcellularLocation>
</comment>
<protein>
    <submittedName>
        <fullName evidence="9">Putative branched-subunit amino acid permease</fullName>
    </submittedName>
</protein>
<reference evidence="9 10" key="1">
    <citation type="submission" date="2019-06" db="EMBL/GenBank/DDBJ databases">
        <title>Sequencing the genomes of 1000 actinobacteria strains.</title>
        <authorList>
            <person name="Klenk H.-P."/>
        </authorList>
    </citation>
    <scope>NUCLEOTIDE SEQUENCE [LARGE SCALE GENOMIC DNA]</scope>
    <source>
        <strain evidence="9 10">DSM 18607</strain>
    </source>
</reference>
<evidence type="ECO:0000256" key="8">
    <source>
        <dbReference type="SAM" id="Phobius"/>
    </source>
</evidence>
<evidence type="ECO:0000313" key="10">
    <source>
        <dbReference type="Proteomes" id="UP000317893"/>
    </source>
</evidence>
<dbReference type="InterPro" id="IPR011606">
    <property type="entry name" value="Brnchd-chn_aa_trnsp_permease"/>
</dbReference>
<evidence type="ECO:0000256" key="6">
    <source>
        <dbReference type="ARBA" id="ARBA00022989"/>
    </source>
</evidence>
<sequence length="246" mass="24742">MRRVSEGGDDAPARTARRAVTRQAVSVGLATSAYGVSFGALSVASGLDVWQTCVLSLLLFSGGSQFAFAGIVGAGGSGVAAVATSSLLGVRNGLYGLQVARLLHAHGPRVLLAAHLTIDESTAVAVGQREPSAQRRGFWLTGALVLLGWNLTTLLGAVLGDALGDPRTYGFDAAAAAAFLALLWPRLRSREAAATGVAAAVVAALLSPVTPPGVPVLVAALAAVAVGWWGRRTGAGPVGDEPEGTA</sequence>
<feature type="transmembrane region" description="Helical" evidence="8">
    <location>
        <begin position="166"/>
        <end position="184"/>
    </location>
</feature>
<dbReference type="PANTHER" id="PTHR34979:SF1">
    <property type="entry name" value="INNER MEMBRANE PROTEIN YGAZ"/>
    <property type="match status" value="1"/>
</dbReference>
<gene>
    <name evidence="9" type="ORF">FB458_3146</name>
</gene>
<name>A0A542E3V5_9MICO</name>
<feature type="transmembrane region" description="Helical" evidence="8">
    <location>
        <begin position="66"/>
        <end position="88"/>
    </location>
</feature>
<evidence type="ECO:0000256" key="4">
    <source>
        <dbReference type="ARBA" id="ARBA00022475"/>
    </source>
</evidence>
<keyword evidence="10" id="KW-1185">Reference proteome</keyword>
<feature type="transmembrane region" description="Helical" evidence="8">
    <location>
        <begin position="138"/>
        <end position="160"/>
    </location>
</feature>
<keyword evidence="6 8" id="KW-1133">Transmembrane helix</keyword>
<comment type="caution">
    <text evidence="9">The sequence shown here is derived from an EMBL/GenBank/DDBJ whole genome shotgun (WGS) entry which is preliminary data.</text>
</comment>